<organism evidence="2 3">
    <name type="scientific">Durusdinium trenchii</name>
    <dbReference type="NCBI Taxonomy" id="1381693"/>
    <lineage>
        <taxon>Eukaryota</taxon>
        <taxon>Sar</taxon>
        <taxon>Alveolata</taxon>
        <taxon>Dinophyceae</taxon>
        <taxon>Suessiales</taxon>
        <taxon>Symbiodiniaceae</taxon>
        <taxon>Durusdinium</taxon>
    </lineage>
</organism>
<dbReference type="Proteomes" id="UP001642484">
    <property type="component" value="Unassembled WGS sequence"/>
</dbReference>
<evidence type="ECO:0000313" key="3">
    <source>
        <dbReference type="Proteomes" id="UP001642484"/>
    </source>
</evidence>
<comment type="caution">
    <text evidence="2">The sequence shown here is derived from an EMBL/GenBank/DDBJ whole genome shotgun (WGS) entry which is preliminary data.</text>
</comment>
<name>A0ABP0PRY1_9DINO</name>
<feature type="region of interest" description="Disordered" evidence="1">
    <location>
        <begin position="178"/>
        <end position="222"/>
    </location>
</feature>
<protein>
    <submittedName>
        <fullName evidence="2">Uncharacterized protein</fullName>
    </submittedName>
</protein>
<feature type="compositionally biased region" description="Basic residues" evidence="1">
    <location>
        <begin position="182"/>
        <end position="201"/>
    </location>
</feature>
<reference evidence="2 3" key="1">
    <citation type="submission" date="2024-02" db="EMBL/GenBank/DDBJ databases">
        <authorList>
            <person name="Chen Y."/>
            <person name="Shah S."/>
            <person name="Dougan E. K."/>
            <person name="Thang M."/>
            <person name="Chan C."/>
        </authorList>
    </citation>
    <scope>NUCLEOTIDE SEQUENCE [LARGE SCALE GENOMIC DNA]</scope>
</reference>
<proteinExistence type="predicted"/>
<gene>
    <name evidence="2" type="ORF">CCMP2556_LOCUS38304</name>
</gene>
<keyword evidence="3" id="KW-1185">Reference proteome</keyword>
<evidence type="ECO:0000256" key="1">
    <source>
        <dbReference type="SAM" id="MobiDB-lite"/>
    </source>
</evidence>
<dbReference type="EMBL" id="CAXAMN010023451">
    <property type="protein sequence ID" value="CAK9077719.1"/>
    <property type="molecule type" value="Genomic_DNA"/>
</dbReference>
<evidence type="ECO:0000313" key="2">
    <source>
        <dbReference type="EMBL" id="CAK9077719.1"/>
    </source>
</evidence>
<accession>A0ABP0PRY1</accession>
<sequence>MDSEPEVTEQEEDGPPDFKQVAVTTVFCVRLNRRTWFPETQVVDGVTFATFSKWDSALCKLVHRKALNRHKAKSTMSLSCEWWDCVSELRTDARNRALHENLMKSVEAGEKPPRLRPARDEDRFLVAKSVAIELPPIVDGEGEGHACRCLWKVKSKDIHIELTNENVAHVLASLACSPPAEKKRKEKPIKASPKRRRRVKRRVSEEMPVAEASGNDEPEAAG</sequence>